<dbReference type="AlphaFoldDB" id="A0A9D2PP07"/>
<reference evidence="1" key="1">
    <citation type="journal article" date="2021" name="PeerJ">
        <title>Extensive microbial diversity within the chicken gut microbiome revealed by metagenomics and culture.</title>
        <authorList>
            <person name="Gilroy R."/>
            <person name="Ravi A."/>
            <person name="Getino M."/>
            <person name="Pursley I."/>
            <person name="Horton D.L."/>
            <person name="Alikhan N.F."/>
            <person name="Baker D."/>
            <person name="Gharbi K."/>
            <person name="Hall N."/>
            <person name="Watson M."/>
            <person name="Adriaenssens E.M."/>
            <person name="Foster-Nyarko E."/>
            <person name="Jarju S."/>
            <person name="Secka A."/>
            <person name="Antonio M."/>
            <person name="Oren A."/>
            <person name="Chaudhuri R.R."/>
            <person name="La Ragione R."/>
            <person name="Hildebrand F."/>
            <person name="Pallen M.J."/>
        </authorList>
    </citation>
    <scope>NUCLEOTIDE SEQUENCE</scope>
    <source>
        <strain evidence="1">ChiBcec2-3848</strain>
    </source>
</reference>
<evidence type="ECO:0000313" key="2">
    <source>
        <dbReference type="Proteomes" id="UP000823886"/>
    </source>
</evidence>
<sequence>MAKKKEETFIVRIHECQNSTWQGSVLWAEKQQRQYFRSALELMCLLEEAVEADRGSKVSEEGGSHEK</sequence>
<proteinExistence type="predicted"/>
<organism evidence="1 2">
    <name type="scientific">Candidatus Blautia merdavium</name>
    <dbReference type="NCBI Taxonomy" id="2838494"/>
    <lineage>
        <taxon>Bacteria</taxon>
        <taxon>Bacillati</taxon>
        <taxon>Bacillota</taxon>
        <taxon>Clostridia</taxon>
        <taxon>Lachnospirales</taxon>
        <taxon>Lachnospiraceae</taxon>
        <taxon>Blautia</taxon>
    </lineage>
</organism>
<reference evidence="1" key="2">
    <citation type="submission" date="2021-04" db="EMBL/GenBank/DDBJ databases">
        <authorList>
            <person name="Gilroy R."/>
        </authorList>
    </citation>
    <scope>NUCLEOTIDE SEQUENCE</scope>
    <source>
        <strain evidence="1">ChiBcec2-3848</strain>
    </source>
</reference>
<protein>
    <submittedName>
        <fullName evidence="1">Uncharacterized protein</fullName>
    </submittedName>
</protein>
<dbReference type="Proteomes" id="UP000823886">
    <property type="component" value="Unassembled WGS sequence"/>
</dbReference>
<comment type="caution">
    <text evidence="1">The sequence shown here is derived from an EMBL/GenBank/DDBJ whole genome shotgun (WGS) entry which is preliminary data.</text>
</comment>
<accession>A0A9D2PP07</accession>
<dbReference type="EMBL" id="DWVZ01000174">
    <property type="protein sequence ID" value="HJC64454.1"/>
    <property type="molecule type" value="Genomic_DNA"/>
</dbReference>
<evidence type="ECO:0000313" key="1">
    <source>
        <dbReference type="EMBL" id="HJC64454.1"/>
    </source>
</evidence>
<name>A0A9D2PP07_9FIRM</name>
<gene>
    <name evidence="1" type="ORF">H9753_12700</name>
</gene>